<accession>D7G2D2</accession>
<dbReference type="SUPFAM" id="SSF52058">
    <property type="entry name" value="L domain-like"/>
    <property type="match status" value="1"/>
</dbReference>
<dbReference type="PANTHER" id="PTHR48054">
    <property type="entry name" value="RECEPTOR KINASE-LIKE PROTEIN XA21"/>
    <property type="match status" value="1"/>
</dbReference>
<dbReference type="InParanoid" id="D7G2D2"/>
<dbReference type="Proteomes" id="UP000002630">
    <property type="component" value="Linkage Group LG19"/>
</dbReference>
<dbReference type="InterPro" id="IPR052592">
    <property type="entry name" value="LRR-RLK"/>
</dbReference>
<keyword evidence="2" id="KW-1185">Reference proteome</keyword>
<dbReference type="InterPro" id="IPR001611">
    <property type="entry name" value="Leu-rich_rpt"/>
</dbReference>
<organism evidence="1 2">
    <name type="scientific">Ectocarpus siliculosus</name>
    <name type="common">Brown alga</name>
    <name type="synonym">Conferva siliculosa</name>
    <dbReference type="NCBI Taxonomy" id="2880"/>
    <lineage>
        <taxon>Eukaryota</taxon>
        <taxon>Sar</taxon>
        <taxon>Stramenopiles</taxon>
        <taxon>Ochrophyta</taxon>
        <taxon>PX clade</taxon>
        <taxon>Phaeophyceae</taxon>
        <taxon>Ectocarpales</taxon>
        <taxon>Ectocarpaceae</taxon>
        <taxon>Ectocarpus</taxon>
    </lineage>
</organism>
<evidence type="ECO:0000313" key="2">
    <source>
        <dbReference type="Proteomes" id="UP000002630"/>
    </source>
</evidence>
<dbReference type="Gene3D" id="3.80.10.10">
    <property type="entry name" value="Ribonuclease Inhibitor"/>
    <property type="match status" value="1"/>
</dbReference>
<proteinExistence type="predicted"/>
<gene>
    <name evidence="1" type="ORF">Esi_0047_0155</name>
</gene>
<reference evidence="1 2" key="1">
    <citation type="journal article" date="2010" name="Nature">
        <title>The Ectocarpus genome and the independent evolution of multicellularity in brown algae.</title>
        <authorList>
            <person name="Cock J.M."/>
            <person name="Sterck L."/>
            <person name="Rouze P."/>
            <person name="Scornet D."/>
            <person name="Allen A.E."/>
            <person name="Amoutzias G."/>
            <person name="Anthouard V."/>
            <person name="Artiguenave F."/>
            <person name="Aury J.M."/>
            <person name="Badger J.H."/>
            <person name="Beszteri B."/>
            <person name="Billiau K."/>
            <person name="Bonnet E."/>
            <person name="Bothwell J.H."/>
            <person name="Bowler C."/>
            <person name="Boyen C."/>
            <person name="Brownlee C."/>
            <person name="Carrano C.J."/>
            <person name="Charrier B."/>
            <person name="Cho G.Y."/>
            <person name="Coelho S.M."/>
            <person name="Collen J."/>
            <person name="Corre E."/>
            <person name="Da Silva C."/>
            <person name="Delage L."/>
            <person name="Delaroque N."/>
            <person name="Dittami S.M."/>
            <person name="Doulbeau S."/>
            <person name="Elias M."/>
            <person name="Farnham G."/>
            <person name="Gachon C.M."/>
            <person name="Gschloessl B."/>
            <person name="Heesch S."/>
            <person name="Jabbari K."/>
            <person name="Jubin C."/>
            <person name="Kawai H."/>
            <person name="Kimura K."/>
            <person name="Kloareg B."/>
            <person name="Kupper F.C."/>
            <person name="Lang D."/>
            <person name="Le Bail A."/>
            <person name="Leblanc C."/>
            <person name="Lerouge P."/>
            <person name="Lohr M."/>
            <person name="Lopez P.J."/>
            <person name="Martens C."/>
            <person name="Maumus F."/>
            <person name="Michel G."/>
            <person name="Miranda-Saavedra D."/>
            <person name="Morales J."/>
            <person name="Moreau H."/>
            <person name="Motomura T."/>
            <person name="Nagasato C."/>
            <person name="Napoli C.A."/>
            <person name="Nelson D.R."/>
            <person name="Nyvall-Collen P."/>
            <person name="Peters A.F."/>
            <person name="Pommier C."/>
            <person name="Potin P."/>
            <person name="Poulain J."/>
            <person name="Quesneville H."/>
            <person name="Read B."/>
            <person name="Rensing S.A."/>
            <person name="Ritter A."/>
            <person name="Rousvoal S."/>
            <person name="Samanta M."/>
            <person name="Samson G."/>
            <person name="Schroeder D.C."/>
            <person name="Segurens B."/>
            <person name="Strittmatter M."/>
            <person name="Tonon T."/>
            <person name="Tregear J.W."/>
            <person name="Valentin K."/>
            <person name="von Dassow P."/>
            <person name="Yamagishi T."/>
            <person name="Van de Peer Y."/>
            <person name="Wincker P."/>
        </authorList>
    </citation>
    <scope>NUCLEOTIDE SEQUENCE [LARGE SCALE GENOMIC DNA]</scope>
    <source>
        <strain evidence="2">Ec32 / CCAP1310/4</strain>
    </source>
</reference>
<evidence type="ECO:0000313" key="1">
    <source>
        <dbReference type="EMBL" id="CBJ48809.1"/>
    </source>
</evidence>
<dbReference type="AlphaFoldDB" id="D7G2D2"/>
<dbReference type="PANTHER" id="PTHR48054:SF14">
    <property type="entry name" value="MDIS1-INTERACTING RECEPTOR LIKE KINASE 2-LIKE"/>
    <property type="match status" value="1"/>
</dbReference>
<name>D7G2D2_ECTSI</name>
<dbReference type="InterPro" id="IPR032675">
    <property type="entry name" value="LRR_dom_sf"/>
</dbReference>
<dbReference type="EMBL" id="FN649744">
    <property type="protein sequence ID" value="CBJ48809.1"/>
    <property type="molecule type" value="Genomic_DNA"/>
</dbReference>
<sequence length="56" mass="6019">MICCQNPGRIPPELGNRAELQLLRFGGNQKSGPIPPELGNLAELQSLVLARNHLSG</sequence>
<dbReference type="EMBL" id="FN648674">
    <property type="protein sequence ID" value="CBJ48809.1"/>
    <property type="molecule type" value="Genomic_DNA"/>
</dbReference>
<dbReference type="OrthoDB" id="676979at2759"/>
<dbReference type="Pfam" id="PF00560">
    <property type="entry name" value="LRR_1"/>
    <property type="match status" value="1"/>
</dbReference>
<protein>
    <submittedName>
        <fullName evidence="1">Hypothetical leucine rich repeat protein</fullName>
    </submittedName>
</protein>